<protein>
    <submittedName>
        <fullName evidence="2">ATP-dependent DNA helicase PIF1</fullName>
    </submittedName>
</protein>
<reference evidence="2 3" key="1">
    <citation type="journal article" date="2016" name="Sci. Rep.">
        <title>The Dendrobium catenatum Lindl. genome sequence provides insights into polysaccharide synthase, floral development and adaptive evolution.</title>
        <authorList>
            <person name="Zhang G.Q."/>
            <person name="Xu Q."/>
            <person name="Bian C."/>
            <person name="Tsai W.C."/>
            <person name="Yeh C.M."/>
            <person name="Liu K.W."/>
            <person name="Yoshida K."/>
            <person name="Zhang L.S."/>
            <person name="Chang S.B."/>
            <person name="Chen F."/>
            <person name="Shi Y."/>
            <person name="Su Y.Y."/>
            <person name="Zhang Y.Q."/>
            <person name="Chen L.J."/>
            <person name="Yin Y."/>
            <person name="Lin M."/>
            <person name="Huang H."/>
            <person name="Deng H."/>
            <person name="Wang Z.W."/>
            <person name="Zhu S.L."/>
            <person name="Zhao X."/>
            <person name="Deng C."/>
            <person name="Niu S.C."/>
            <person name="Huang J."/>
            <person name="Wang M."/>
            <person name="Liu G.H."/>
            <person name="Yang H.J."/>
            <person name="Xiao X.J."/>
            <person name="Hsiao Y.Y."/>
            <person name="Wu W.L."/>
            <person name="Chen Y.Y."/>
            <person name="Mitsuda N."/>
            <person name="Ohme-Takagi M."/>
            <person name="Luo Y.B."/>
            <person name="Van de Peer Y."/>
            <person name="Liu Z.J."/>
        </authorList>
    </citation>
    <scope>NUCLEOTIDE SEQUENCE [LARGE SCALE GENOMIC DNA]</scope>
    <source>
        <tissue evidence="2">The whole plant</tissue>
    </source>
</reference>
<keyword evidence="2" id="KW-0067">ATP-binding</keyword>
<accession>A0A2I0VLI3</accession>
<dbReference type="InterPro" id="IPR049163">
    <property type="entry name" value="Pif1-like_2B_dom"/>
</dbReference>
<keyword evidence="2" id="KW-0347">Helicase</keyword>
<dbReference type="AlphaFoldDB" id="A0A2I0VLI3"/>
<sequence length="213" mass="24947">MVKSYLWQDMEVYKLKENMRARTDNLFSEFILRIDNRDEEEIEDGLVHIPNEMMIEYSNNEASEHSLICTIFPSLCENFSSSEYIMERSIFATKNEYVDKLNQKLINIFPGDEFTYFSFDSVTDDSYNLYQVEFLNSLTPNGLSPHRLTLKINCPIMLLRNLDPSNGLCNGTRMICRSFKNNVIIAQISMGQFLGRTVMIPRIPFKERFRSLL</sequence>
<dbReference type="InterPro" id="IPR027417">
    <property type="entry name" value="P-loop_NTPase"/>
</dbReference>
<organism evidence="2 3">
    <name type="scientific">Dendrobium catenatum</name>
    <dbReference type="NCBI Taxonomy" id="906689"/>
    <lineage>
        <taxon>Eukaryota</taxon>
        <taxon>Viridiplantae</taxon>
        <taxon>Streptophyta</taxon>
        <taxon>Embryophyta</taxon>
        <taxon>Tracheophyta</taxon>
        <taxon>Spermatophyta</taxon>
        <taxon>Magnoliopsida</taxon>
        <taxon>Liliopsida</taxon>
        <taxon>Asparagales</taxon>
        <taxon>Orchidaceae</taxon>
        <taxon>Epidendroideae</taxon>
        <taxon>Malaxideae</taxon>
        <taxon>Dendrobiinae</taxon>
        <taxon>Dendrobium</taxon>
    </lineage>
</organism>
<evidence type="ECO:0000313" key="2">
    <source>
        <dbReference type="EMBL" id="PKU64274.1"/>
    </source>
</evidence>
<dbReference type="STRING" id="906689.A0A2I0VLI3"/>
<dbReference type="SUPFAM" id="SSF52540">
    <property type="entry name" value="P-loop containing nucleoside triphosphate hydrolases"/>
    <property type="match status" value="1"/>
</dbReference>
<dbReference type="PANTHER" id="PTHR10492:SF94">
    <property type="entry name" value="ATP-DEPENDENT DNA HELICASE"/>
    <property type="match status" value="1"/>
</dbReference>
<keyword evidence="2" id="KW-0378">Hydrolase</keyword>
<dbReference type="Proteomes" id="UP000233837">
    <property type="component" value="Unassembled WGS sequence"/>
</dbReference>
<dbReference type="GO" id="GO:0004386">
    <property type="term" value="F:helicase activity"/>
    <property type="evidence" value="ECO:0007669"/>
    <property type="project" value="UniProtKB-KW"/>
</dbReference>
<dbReference type="Pfam" id="PF21530">
    <property type="entry name" value="Pif1_2B_dom"/>
    <property type="match status" value="1"/>
</dbReference>
<keyword evidence="2" id="KW-0547">Nucleotide-binding</keyword>
<dbReference type="PANTHER" id="PTHR10492">
    <property type="match status" value="1"/>
</dbReference>
<dbReference type="EMBL" id="KZ503429">
    <property type="protein sequence ID" value="PKU64274.1"/>
    <property type="molecule type" value="Genomic_DNA"/>
</dbReference>
<reference evidence="2 3" key="2">
    <citation type="journal article" date="2017" name="Nature">
        <title>The Apostasia genome and the evolution of orchids.</title>
        <authorList>
            <person name="Zhang G.Q."/>
            <person name="Liu K.W."/>
            <person name="Li Z."/>
            <person name="Lohaus R."/>
            <person name="Hsiao Y.Y."/>
            <person name="Niu S.C."/>
            <person name="Wang J.Y."/>
            <person name="Lin Y.C."/>
            <person name="Xu Q."/>
            <person name="Chen L.J."/>
            <person name="Yoshida K."/>
            <person name="Fujiwara S."/>
            <person name="Wang Z.W."/>
            <person name="Zhang Y.Q."/>
            <person name="Mitsuda N."/>
            <person name="Wang M."/>
            <person name="Liu G.H."/>
            <person name="Pecoraro L."/>
            <person name="Huang H.X."/>
            <person name="Xiao X.J."/>
            <person name="Lin M."/>
            <person name="Wu X.Y."/>
            <person name="Wu W.L."/>
            <person name="Chen Y.Y."/>
            <person name="Chang S.B."/>
            <person name="Sakamoto S."/>
            <person name="Ohme-Takagi M."/>
            <person name="Yagi M."/>
            <person name="Zeng S.J."/>
            <person name="Shen C.Y."/>
            <person name="Yeh C.M."/>
            <person name="Luo Y.B."/>
            <person name="Tsai W.C."/>
            <person name="Van de Peer Y."/>
            <person name="Liu Z.J."/>
        </authorList>
    </citation>
    <scope>NUCLEOTIDE SEQUENCE [LARGE SCALE GENOMIC DNA]</scope>
    <source>
        <tissue evidence="2">The whole plant</tissue>
    </source>
</reference>
<gene>
    <name evidence="2" type="ORF">MA16_Dca005197</name>
</gene>
<evidence type="ECO:0000313" key="3">
    <source>
        <dbReference type="Proteomes" id="UP000233837"/>
    </source>
</evidence>
<proteinExistence type="predicted"/>
<evidence type="ECO:0000259" key="1">
    <source>
        <dbReference type="Pfam" id="PF21530"/>
    </source>
</evidence>
<feature type="domain" description="DNA helicase Pif1-like 2B" evidence="1">
    <location>
        <begin position="133"/>
        <end position="176"/>
    </location>
</feature>
<keyword evidence="3" id="KW-1185">Reference proteome</keyword>
<name>A0A2I0VLI3_9ASPA</name>